<evidence type="ECO:0000256" key="6">
    <source>
        <dbReference type="PIRSR" id="PIRSR615500-1"/>
    </source>
</evidence>
<dbReference type="PROSITE" id="PS00136">
    <property type="entry name" value="SUBTILASE_ASP"/>
    <property type="match status" value="1"/>
</dbReference>
<evidence type="ECO:0000256" key="4">
    <source>
        <dbReference type="ARBA" id="ARBA00022801"/>
    </source>
</evidence>
<feature type="active site" description="Charge relay system" evidence="6 7">
    <location>
        <position position="499"/>
    </location>
</feature>
<dbReference type="Proteomes" id="UP000217289">
    <property type="component" value="Chromosome"/>
</dbReference>
<dbReference type="SUPFAM" id="SSF54897">
    <property type="entry name" value="Protease propeptides/inhibitors"/>
    <property type="match status" value="1"/>
</dbReference>
<dbReference type="OrthoDB" id="9790784at2"/>
<keyword evidence="4 7" id="KW-0378">Hydrolase</keyword>
<dbReference type="RefSeq" id="WP_095976614.1">
    <property type="nucleotide sequence ID" value="NZ_CP022163.1"/>
</dbReference>
<dbReference type="InterPro" id="IPR023827">
    <property type="entry name" value="Peptidase_S8_Asp-AS"/>
</dbReference>
<evidence type="ECO:0000313" key="11">
    <source>
        <dbReference type="EMBL" id="ATB27869.1"/>
    </source>
</evidence>
<dbReference type="PROSITE" id="PS51257">
    <property type="entry name" value="PROKAR_LIPOPROTEIN"/>
    <property type="match status" value="1"/>
</dbReference>
<dbReference type="Gene3D" id="3.40.50.200">
    <property type="entry name" value="Peptidase S8/S53 domain"/>
    <property type="match status" value="1"/>
</dbReference>
<dbReference type="KEGG" id="mbd:MEBOL_001314"/>
<dbReference type="GO" id="GO:0006508">
    <property type="term" value="P:proteolysis"/>
    <property type="evidence" value="ECO:0007669"/>
    <property type="project" value="UniProtKB-KW"/>
</dbReference>
<gene>
    <name evidence="11" type="ORF">MEBOL_001314</name>
</gene>
<dbReference type="PANTHER" id="PTHR43806">
    <property type="entry name" value="PEPTIDASE S8"/>
    <property type="match status" value="1"/>
</dbReference>
<evidence type="ECO:0000256" key="5">
    <source>
        <dbReference type="ARBA" id="ARBA00022825"/>
    </source>
</evidence>
<dbReference type="PROSITE" id="PS00137">
    <property type="entry name" value="SUBTILASE_HIS"/>
    <property type="match status" value="1"/>
</dbReference>
<evidence type="ECO:0000256" key="2">
    <source>
        <dbReference type="ARBA" id="ARBA00022670"/>
    </source>
</evidence>
<dbReference type="Gene3D" id="3.30.70.80">
    <property type="entry name" value="Peptidase S8 propeptide/proteinase inhibitor I9"/>
    <property type="match status" value="1"/>
</dbReference>
<reference evidence="11 12" key="1">
    <citation type="submission" date="2017-06" db="EMBL/GenBank/DDBJ databases">
        <authorList>
            <person name="Kim H.J."/>
            <person name="Triplett B.A."/>
        </authorList>
    </citation>
    <scope>NUCLEOTIDE SEQUENCE [LARGE SCALE GENOMIC DNA]</scope>
    <source>
        <strain evidence="11 12">DSM 14713</strain>
    </source>
</reference>
<protein>
    <submittedName>
        <fullName evidence="11">Subtilisin J</fullName>
    </submittedName>
</protein>
<feature type="active site" description="Charge relay system" evidence="6 7">
    <location>
        <position position="163"/>
    </location>
</feature>
<dbReference type="GO" id="GO:0004252">
    <property type="term" value="F:serine-type endopeptidase activity"/>
    <property type="evidence" value="ECO:0007669"/>
    <property type="project" value="UniProtKB-UniRule"/>
</dbReference>
<dbReference type="Pfam" id="PF05922">
    <property type="entry name" value="Inhibitor_I9"/>
    <property type="match status" value="1"/>
</dbReference>
<evidence type="ECO:0000259" key="10">
    <source>
        <dbReference type="Pfam" id="PF05922"/>
    </source>
</evidence>
<dbReference type="InterPro" id="IPR015500">
    <property type="entry name" value="Peptidase_S8_subtilisin-rel"/>
</dbReference>
<dbReference type="EMBL" id="CP022163">
    <property type="protein sequence ID" value="ATB27869.1"/>
    <property type="molecule type" value="Genomic_DNA"/>
</dbReference>
<dbReference type="InterPro" id="IPR000209">
    <property type="entry name" value="Peptidase_S8/S53_dom"/>
</dbReference>
<evidence type="ECO:0000256" key="8">
    <source>
        <dbReference type="RuleBase" id="RU003355"/>
    </source>
</evidence>
<evidence type="ECO:0000259" key="9">
    <source>
        <dbReference type="Pfam" id="PF00082"/>
    </source>
</evidence>
<dbReference type="InterPro" id="IPR036852">
    <property type="entry name" value="Peptidase_S8/S53_dom_sf"/>
</dbReference>
<keyword evidence="2 7" id="KW-0645">Protease</keyword>
<dbReference type="Gene3D" id="3.50.30.30">
    <property type="match status" value="1"/>
</dbReference>
<accession>A0A250I7M4</accession>
<dbReference type="PRINTS" id="PR00723">
    <property type="entry name" value="SUBTILISIN"/>
</dbReference>
<name>A0A250I7M4_9BACT</name>
<dbReference type="PROSITE" id="PS51892">
    <property type="entry name" value="SUBTILASE"/>
    <property type="match status" value="1"/>
</dbReference>
<dbReference type="InterPro" id="IPR034202">
    <property type="entry name" value="Subtilisin_Carlsberg-like"/>
</dbReference>
<evidence type="ECO:0000256" key="3">
    <source>
        <dbReference type="ARBA" id="ARBA00022723"/>
    </source>
</evidence>
<sequence>MRVWAILGLAVLAACSNTDSGISGQSHGGCVDVKEDAVAGHLRTKVQDDRQPVIVRYRKGVRSATAVKNLGAPVTAQYTLIPAVAARLTPQEIARLAVSPEVERIEPDLEVRALGMPMTAGSVEEYTDTLRIVQAPRVWDTNEDGVLDRDAPVGSGIRVCVIDSGIDPRHPELRIPYAAGRDFVDNDDDPSDESQGVWGLGHGTHVAGIIAAQLSSGGATWEGMSRGGIMGVAPGVELLIARVLNVEERASVSGVLSALEWCQRQKAHIATLSLGASLDMGRTARDTFQAARDSGMLIVAASGNDSDSLQVAPLSYPAAYPSVLAVGAVDSRGEVAPFSNGGETLSLVAPGVDILSSISVGGNTVSQLDAGVLSYNSRSLFFAPAGDYTGTLIDCGQGNSLECQGGTCEGFVAYVRLEQGSDVSRIARNVMSQGARAIIFGTSDSETQAWQLSLEGPHQTWVPALSVGRESRAAVLQHLGKPIHVNLRGVDYARFMGTSMAAPHVTGVAALLWSARPSLTASEVRELMERTALDLGERGPDTRYGHGLVRARAALDALEGLAPLP</sequence>
<dbReference type="InterPro" id="IPR023828">
    <property type="entry name" value="Peptidase_S8_Ser-AS"/>
</dbReference>
<keyword evidence="12" id="KW-1185">Reference proteome</keyword>
<dbReference type="AlphaFoldDB" id="A0A250I7M4"/>
<dbReference type="InterPro" id="IPR037045">
    <property type="entry name" value="S8pro/Inhibitor_I9_sf"/>
</dbReference>
<dbReference type="CDD" id="cd07477">
    <property type="entry name" value="Peptidases_S8_Subtilisin_subset"/>
    <property type="match status" value="1"/>
</dbReference>
<keyword evidence="5 7" id="KW-0720">Serine protease</keyword>
<dbReference type="InterPro" id="IPR010259">
    <property type="entry name" value="S8pro/Inhibitor_I9"/>
</dbReference>
<dbReference type="PROSITE" id="PS00138">
    <property type="entry name" value="SUBTILASE_SER"/>
    <property type="match status" value="1"/>
</dbReference>
<keyword evidence="3" id="KW-0479">Metal-binding</keyword>
<dbReference type="PANTHER" id="PTHR43806:SF11">
    <property type="entry name" value="CEREVISIN-RELATED"/>
    <property type="match status" value="1"/>
</dbReference>
<evidence type="ECO:0000313" key="12">
    <source>
        <dbReference type="Proteomes" id="UP000217289"/>
    </source>
</evidence>
<feature type="domain" description="Peptidase S8/S53" evidence="9">
    <location>
        <begin position="154"/>
        <end position="363"/>
    </location>
</feature>
<organism evidence="11 12">
    <name type="scientific">Melittangium boletus DSM 14713</name>
    <dbReference type="NCBI Taxonomy" id="1294270"/>
    <lineage>
        <taxon>Bacteria</taxon>
        <taxon>Pseudomonadati</taxon>
        <taxon>Myxococcota</taxon>
        <taxon>Myxococcia</taxon>
        <taxon>Myxococcales</taxon>
        <taxon>Cystobacterineae</taxon>
        <taxon>Archangiaceae</taxon>
        <taxon>Melittangium</taxon>
    </lineage>
</organism>
<dbReference type="GO" id="GO:0046872">
    <property type="term" value="F:metal ion binding"/>
    <property type="evidence" value="ECO:0007669"/>
    <property type="project" value="UniProtKB-KW"/>
</dbReference>
<evidence type="ECO:0000256" key="1">
    <source>
        <dbReference type="ARBA" id="ARBA00011073"/>
    </source>
</evidence>
<comment type="similarity">
    <text evidence="1 7 8">Belongs to the peptidase S8 family.</text>
</comment>
<evidence type="ECO:0000256" key="7">
    <source>
        <dbReference type="PROSITE-ProRule" id="PRU01240"/>
    </source>
</evidence>
<feature type="domain" description="Peptidase S8/S53" evidence="9">
    <location>
        <begin position="445"/>
        <end position="547"/>
    </location>
</feature>
<dbReference type="Pfam" id="PF00082">
    <property type="entry name" value="Peptidase_S8"/>
    <property type="match status" value="2"/>
</dbReference>
<feature type="domain" description="Inhibitor I9" evidence="10">
    <location>
        <begin position="78"/>
        <end position="112"/>
    </location>
</feature>
<dbReference type="InterPro" id="IPR022398">
    <property type="entry name" value="Peptidase_S8_His-AS"/>
</dbReference>
<dbReference type="SUPFAM" id="SSF52743">
    <property type="entry name" value="Subtilisin-like"/>
    <property type="match status" value="1"/>
</dbReference>
<proteinExistence type="inferred from homology"/>
<feature type="active site" description="Charge relay system" evidence="6 7">
    <location>
        <position position="202"/>
    </location>
</feature>
<dbReference type="InterPro" id="IPR050131">
    <property type="entry name" value="Peptidase_S8_subtilisin-like"/>
</dbReference>